<dbReference type="GO" id="GO:0046872">
    <property type="term" value="F:metal ion binding"/>
    <property type="evidence" value="ECO:0007669"/>
    <property type="project" value="InterPro"/>
</dbReference>
<evidence type="ECO:0000256" key="2">
    <source>
        <dbReference type="RuleBase" id="RU004447"/>
    </source>
</evidence>
<protein>
    <submittedName>
        <fullName evidence="5">Peptidase M16 inactive domain protein</fullName>
    </submittedName>
</protein>
<dbReference type="Pfam" id="PF05193">
    <property type="entry name" value="Peptidase_M16_C"/>
    <property type="match status" value="1"/>
</dbReference>
<dbReference type="GO" id="GO:0004222">
    <property type="term" value="F:metalloendopeptidase activity"/>
    <property type="evidence" value="ECO:0007669"/>
    <property type="project" value="InterPro"/>
</dbReference>
<organism evidence="5 6">
    <name type="scientific">Ruminiclostridium hungatei</name>
    <name type="common">Clostridium hungatei</name>
    <dbReference type="NCBI Taxonomy" id="48256"/>
    <lineage>
        <taxon>Bacteria</taxon>
        <taxon>Bacillati</taxon>
        <taxon>Bacillota</taxon>
        <taxon>Clostridia</taxon>
        <taxon>Eubacteriales</taxon>
        <taxon>Oscillospiraceae</taxon>
        <taxon>Ruminiclostridium</taxon>
    </lineage>
</organism>
<dbReference type="PANTHER" id="PTHR11851">
    <property type="entry name" value="METALLOPROTEASE"/>
    <property type="match status" value="1"/>
</dbReference>
<dbReference type="SUPFAM" id="SSF63411">
    <property type="entry name" value="LuxS/MPP-like metallohydrolase"/>
    <property type="match status" value="2"/>
</dbReference>
<evidence type="ECO:0000313" key="6">
    <source>
        <dbReference type="Proteomes" id="UP000191554"/>
    </source>
</evidence>
<dbReference type="STRING" id="48256.CLHUN_24220"/>
<gene>
    <name evidence="5" type="ORF">CLHUN_24220</name>
</gene>
<keyword evidence="6" id="KW-1185">Reference proteome</keyword>
<name>A0A1V4SIH0_RUMHU</name>
<evidence type="ECO:0000256" key="1">
    <source>
        <dbReference type="ARBA" id="ARBA00007261"/>
    </source>
</evidence>
<evidence type="ECO:0000313" key="5">
    <source>
        <dbReference type="EMBL" id="OPX43702.1"/>
    </source>
</evidence>
<sequence length="413" mass="46975">MFKKILLDNGLRLVYERISYVRSVSVGVWVGTGSRNENTKNNGISHFIEHMLFKGTANRTAKEIAQCIDAIGGQINAFTGKECTCYYTKTLDTHLNVSLEVLSDMLFNSNFAGNDIKVEKKVVVEEIGMYEDTPEELVHDIFSEMVWSGNSLGYPILGTQECISGFNKKMINQYMEENYTPYNTVISVAGNFDEEQLIQSVNKYFGAWQCKKEYRDKFVTAQYRTDRTVREKDTEQAHLCMGFPGIEHGDDRIYSLLALNNIFGGGMSSRLFQKIREEKGLVYSIYSYPSTYKTAGLFMIYAGMNPECLQTVIDLTKKEMDLLIKKGISRDELDKSKEQLKGNFILGLESTNSRMNSIGKAELMLGRINTPEEVLGKMDRITMDNIREVIDMVFKYENLSMSAVGNLKKEIIL</sequence>
<dbReference type="RefSeq" id="WP_080064851.1">
    <property type="nucleotide sequence ID" value="NZ_MZGX01000015.1"/>
</dbReference>
<reference evidence="5 6" key="1">
    <citation type="submission" date="2017-03" db="EMBL/GenBank/DDBJ databases">
        <title>Genome sequence of Clostridium hungatei DSM 14427.</title>
        <authorList>
            <person name="Poehlein A."/>
            <person name="Daniel R."/>
        </authorList>
    </citation>
    <scope>NUCLEOTIDE SEQUENCE [LARGE SCALE GENOMIC DNA]</scope>
    <source>
        <strain evidence="5 6">DSM 14427</strain>
    </source>
</reference>
<dbReference type="Proteomes" id="UP000191554">
    <property type="component" value="Unassembled WGS sequence"/>
</dbReference>
<dbReference type="InterPro" id="IPR011249">
    <property type="entry name" value="Metalloenz_LuxS/M16"/>
</dbReference>
<evidence type="ECO:0000259" key="3">
    <source>
        <dbReference type="Pfam" id="PF00675"/>
    </source>
</evidence>
<dbReference type="InterPro" id="IPR001431">
    <property type="entry name" value="Pept_M16_Zn_BS"/>
</dbReference>
<dbReference type="FunFam" id="3.30.830.10:FF:000008">
    <property type="entry name" value="Mitochondrial-processing peptidase subunit beta"/>
    <property type="match status" value="1"/>
</dbReference>
<dbReference type="InterPro" id="IPR050361">
    <property type="entry name" value="MPP/UQCRC_Complex"/>
</dbReference>
<proteinExistence type="inferred from homology"/>
<comment type="caution">
    <text evidence="5">The sequence shown here is derived from an EMBL/GenBank/DDBJ whole genome shotgun (WGS) entry which is preliminary data.</text>
</comment>
<dbReference type="PANTHER" id="PTHR11851:SF49">
    <property type="entry name" value="MITOCHONDRIAL-PROCESSING PEPTIDASE SUBUNIT ALPHA"/>
    <property type="match status" value="1"/>
</dbReference>
<dbReference type="PROSITE" id="PS00143">
    <property type="entry name" value="INSULINASE"/>
    <property type="match status" value="1"/>
</dbReference>
<dbReference type="Gene3D" id="3.30.830.10">
    <property type="entry name" value="Metalloenzyme, LuxS/M16 peptidase-like"/>
    <property type="match status" value="2"/>
</dbReference>
<evidence type="ECO:0000259" key="4">
    <source>
        <dbReference type="Pfam" id="PF05193"/>
    </source>
</evidence>
<accession>A0A1V4SIH0</accession>
<feature type="domain" description="Peptidase M16 N-terminal" evidence="3">
    <location>
        <begin position="13"/>
        <end position="159"/>
    </location>
</feature>
<comment type="similarity">
    <text evidence="1 2">Belongs to the peptidase M16 family.</text>
</comment>
<dbReference type="EMBL" id="MZGX01000015">
    <property type="protein sequence ID" value="OPX43702.1"/>
    <property type="molecule type" value="Genomic_DNA"/>
</dbReference>
<dbReference type="Pfam" id="PF00675">
    <property type="entry name" value="Peptidase_M16"/>
    <property type="match status" value="1"/>
</dbReference>
<dbReference type="AlphaFoldDB" id="A0A1V4SIH0"/>
<dbReference type="InterPro" id="IPR007863">
    <property type="entry name" value="Peptidase_M16_C"/>
</dbReference>
<dbReference type="InterPro" id="IPR011765">
    <property type="entry name" value="Pept_M16_N"/>
</dbReference>
<feature type="domain" description="Peptidase M16 C-terminal" evidence="4">
    <location>
        <begin position="166"/>
        <end position="340"/>
    </location>
</feature>
<dbReference type="OrthoDB" id="9811314at2"/>
<dbReference type="GO" id="GO:0006508">
    <property type="term" value="P:proteolysis"/>
    <property type="evidence" value="ECO:0007669"/>
    <property type="project" value="InterPro"/>
</dbReference>